<dbReference type="Proteomes" id="UP000054988">
    <property type="component" value="Unassembled WGS sequence"/>
</dbReference>
<evidence type="ECO:0000313" key="2">
    <source>
        <dbReference type="Proteomes" id="UP000054988"/>
    </source>
</evidence>
<gene>
    <name evidence="1" type="ORF">WG66_6316</name>
</gene>
<protein>
    <submittedName>
        <fullName evidence="1">Uncharacterized protein</fullName>
    </submittedName>
</protein>
<comment type="caution">
    <text evidence="1">The sequence shown here is derived from an EMBL/GenBank/DDBJ whole genome shotgun (WGS) entry which is preliminary data.</text>
</comment>
<sequence length="269" mass="31795">MPGSHHHIMRPDEKEVVERFRMDSWVDAHGPQDDWEDENGDDEDCTVNEEEKYKRDMQEYNREITNLLQKASNQFLRCYIDYRTRRNKVEYNLHAWEEQYDEMALGYMDWSFRLASEEGCGLMGFRFKNYMAVQFLQAYDVYLKVKCRVKKLMLKALGWLHPNWRMLNCCPPCQYEVQGEPKLLICMLTCGDGNDTMKRVETHSAPEIDAEGKKIALGALKEWPDPRDGGEDYMLSQAEVDRWGKKHWTWKDGKARPDISNLDNLCNDK</sequence>
<dbReference type="EMBL" id="LATX01001514">
    <property type="protein sequence ID" value="KTB41118.1"/>
    <property type="molecule type" value="Genomic_DNA"/>
</dbReference>
<organism evidence="1 2">
    <name type="scientific">Moniliophthora roreri</name>
    <name type="common">Frosty pod rot fungus</name>
    <name type="synonym">Monilia roreri</name>
    <dbReference type="NCBI Taxonomy" id="221103"/>
    <lineage>
        <taxon>Eukaryota</taxon>
        <taxon>Fungi</taxon>
        <taxon>Dikarya</taxon>
        <taxon>Basidiomycota</taxon>
        <taxon>Agaricomycotina</taxon>
        <taxon>Agaricomycetes</taxon>
        <taxon>Agaricomycetidae</taxon>
        <taxon>Agaricales</taxon>
        <taxon>Marasmiineae</taxon>
        <taxon>Marasmiaceae</taxon>
        <taxon>Moniliophthora</taxon>
    </lineage>
</organism>
<accession>A0A0W0FY50</accession>
<dbReference type="AlphaFoldDB" id="A0A0W0FY50"/>
<reference evidence="1 2" key="1">
    <citation type="submission" date="2015-12" db="EMBL/GenBank/DDBJ databases">
        <title>Draft genome sequence of Moniliophthora roreri, the causal agent of frosty pod rot of cacao.</title>
        <authorList>
            <person name="Aime M.C."/>
            <person name="Diaz-Valderrama J.R."/>
            <person name="Kijpornyongpan T."/>
            <person name="Phillips-Mora W."/>
        </authorList>
    </citation>
    <scope>NUCLEOTIDE SEQUENCE [LARGE SCALE GENOMIC DNA]</scope>
    <source>
        <strain evidence="1 2">MCA 2952</strain>
    </source>
</reference>
<name>A0A0W0FY50_MONRR</name>
<proteinExistence type="predicted"/>
<evidence type="ECO:0000313" key="1">
    <source>
        <dbReference type="EMBL" id="KTB41118.1"/>
    </source>
</evidence>